<proteinExistence type="inferred from homology"/>
<dbReference type="InParanoid" id="A0A448YJ90"/>
<dbReference type="PANTHER" id="PTHR14387:SF0">
    <property type="entry name" value="DUF2428 DOMAIN-CONTAINING PROTEIN"/>
    <property type="match status" value="1"/>
</dbReference>
<dbReference type="Pfam" id="PF10350">
    <property type="entry name" value="DUF2428"/>
    <property type="match status" value="1"/>
</dbReference>
<dbReference type="Pfam" id="PF25151">
    <property type="entry name" value="TPR_Trm732_C"/>
    <property type="match status" value="1"/>
</dbReference>
<sequence>MTEKEKVSTKGKENLQVDVAWFGCDILSRQQILGLKRYLIKHRKFVENGQITFLDKVPNAIFEALSRDHRDDNAYTEYRTLACDTLAVWFSRATQLVNSQGEKAPYYAKQLGRFVDSKRADELFHYVIDFWTDSGSALGNAMKEMFTKLITFITVTKDSEFRKGILQRWTLETLEIPYSMRVFYFMIEQLYKEVEPADFILQHRPTFIRDSLQYIWTNSLSTNVGKAIVMVLQNIYDEEDGDDEWLSRWSEDVISSLQNPNLREGTETYLLPQLFSVCKGAVRKFLKQVNDLGDVSILLSCLTVAQNSSVIVEPFDGENPILPLDQVESLLIQENEYLKVTAFSLLVTSPKLASPIKPYLYKVIDSCLNSLFSEMNVQTRNKMFSLLKKFISRVRDSTYRLERDCRKMEAKQAVELVPLIQAKTTEIELGKQFVKRLFDFSLFNLKPGSSHQRKAFSFMTILALIHSGLDSRVEEAHHDKFKIVHYPFHLDIYSPYLIRVMLDNISDDYQDNRNDAITVLSISPLPVPAADIELASSRAMELLADMKGKSVDSGARFFRFLFQHYQDAGDLESCRDLLKRLDSRLIEGLAFAKEDLASACFRYSIQGFFAAFRLILEIIDFRVFGSSLDEMLQRLIGQASDAWEITREVLQHDSPEGNLPEEIESNYSPELEVKYGKGTQVISSYAWRTLKESTGMLGSAINNAPLTDTQILNVGSLLMQQLATIRHRGAFSSVYPTFISCCIKCQNMESLRHITKEWLDSNVALITAKSNFITRRSAGLPYLIAAILTSKPDLVESTLDKLMKIAEQPADADQTMENVNLPQVNAFNCMRTIFIDRALSQQSVLYVDKGMELALKSFESPIWAIRNCAVMLFTALENRMFSSKKLRNNFLPTYPAKLFFTKFDFIKDTFLNNLQDAVATGLSDARQVERIFPILTIMGRLDPTPNYNNLNEFRPMILECLHCRQWKVREMAARSLPALLSSHQALVDELAERLATVDASAENMNMVHGALLASKELLIRLEEGLFGWLRGASSVDKTAIGMASIVKKMVLQKAQEILLLRSYSVQLEYFKLLATFDHLNGYEDQLCLLRDWLAKNCQLGSKLDGAKELAVSEVGQLLLKHSLKVSPGSLDLKQILHTCLRSPLYEVQVGALKFCERNDDKLNNKLISFVADEIWELVKLPVWNYVKALALKLLNQLLVKKSLSSKENVANSLAKIQLLLSLCPPGGNKFLKLAATEALGPLVGESLQRDQVGVEPFFKQWLSIVRQLVDDNLEFPERSAALNSLIGFDRNYVGSKQAGYQKIEVVATLFRFLSDDDHELRAIASEHLSTAVLGLDFVLVPAMAEDRMVDWFAALMKSHPELTELLFNPSSFLFFDYNRRLEDLFAEDLLLFSFEKQNLYRDEINRSDQLNEILLSLGPACRENQGIDRFSASIQRNVEDITDWILQTKPVDGCFGWSLDEVKMEFVYENLKGLSTLIKIEVCPGDSELVKKVKRAFADESLQLHPLLVETAEQLQSLPL</sequence>
<protein>
    <submittedName>
        <fullName evidence="6">DEKNAAC102023</fullName>
    </submittedName>
</protein>
<dbReference type="PANTHER" id="PTHR14387">
    <property type="entry name" value="THADA/DEATH RECEPTOR INTERACTING PROTEIN"/>
    <property type="match status" value="1"/>
</dbReference>
<dbReference type="EMBL" id="CAACVR010000009">
    <property type="protein sequence ID" value="VEU21015.1"/>
    <property type="molecule type" value="Genomic_DNA"/>
</dbReference>
<dbReference type="InterPro" id="IPR056842">
    <property type="entry name" value="THADA-like_TPR_C"/>
</dbReference>
<dbReference type="SUPFAM" id="SSF48371">
    <property type="entry name" value="ARM repeat"/>
    <property type="match status" value="2"/>
</dbReference>
<evidence type="ECO:0000259" key="4">
    <source>
        <dbReference type="Pfam" id="PF25150"/>
    </source>
</evidence>
<dbReference type="GO" id="GO:0005829">
    <property type="term" value="C:cytosol"/>
    <property type="evidence" value="ECO:0007669"/>
    <property type="project" value="TreeGrafter"/>
</dbReference>
<accession>A0A448YJ90</accession>
<gene>
    <name evidence="6" type="ORF">BRENAR_LOCUS1750</name>
</gene>
<evidence type="ECO:0000259" key="5">
    <source>
        <dbReference type="Pfam" id="PF25151"/>
    </source>
</evidence>
<feature type="domain" description="tRNA (32-2'-O)-methyltransferase regulator THADA-like TPR repeats region" evidence="4">
    <location>
        <begin position="245"/>
        <end position="514"/>
    </location>
</feature>
<dbReference type="Pfam" id="PF26523">
    <property type="entry name" value="Trm732_C"/>
    <property type="match status" value="1"/>
</dbReference>
<organism evidence="6 7">
    <name type="scientific">Brettanomyces naardenensis</name>
    <name type="common">Yeast</name>
    <dbReference type="NCBI Taxonomy" id="13370"/>
    <lineage>
        <taxon>Eukaryota</taxon>
        <taxon>Fungi</taxon>
        <taxon>Dikarya</taxon>
        <taxon>Ascomycota</taxon>
        <taxon>Saccharomycotina</taxon>
        <taxon>Pichiomycetes</taxon>
        <taxon>Pichiales</taxon>
        <taxon>Pichiaceae</taxon>
        <taxon>Brettanomyces</taxon>
    </lineage>
</organism>
<dbReference type="GO" id="GO:0030488">
    <property type="term" value="P:tRNA methylation"/>
    <property type="evidence" value="ECO:0007669"/>
    <property type="project" value="TreeGrafter"/>
</dbReference>
<dbReference type="Proteomes" id="UP000290900">
    <property type="component" value="Unassembled WGS sequence"/>
</dbReference>
<keyword evidence="7" id="KW-1185">Reference proteome</keyword>
<feature type="domain" description="DUF2428" evidence="3">
    <location>
        <begin position="631"/>
        <end position="864"/>
    </location>
</feature>
<evidence type="ECO:0000313" key="7">
    <source>
        <dbReference type="Proteomes" id="UP000290900"/>
    </source>
</evidence>
<dbReference type="InterPro" id="IPR056843">
    <property type="entry name" value="THADA-like_TPR"/>
</dbReference>
<dbReference type="Pfam" id="PF25150">
    <property type="entry name" value="TPR_Trm732"/>
    <property type="match status" value="1"/>
</dbReference>
<dbReference type="InterPro" id="IPR019442">
    <property type="entry name" value="THADA/TRM732_DUF2428"/>
</dbReference>
<evidence type="ECO:0000256" key="2">
    <source>
        <dbReference type="ARBA" id="ARBA00022694"/>
    </source>
</evidence>
<dbReference type="STRING" id="13370.A0A448YJ90"/>
<dbReference type="FunCoup" id="A0A448YJ90">
    <property type="interactions" value="45"/>
</dbReference>
<evidence type="ECO:0000313" key="6">
    <source>
        <dbReference type="EMBL" id="VEU21015.1"/>
    </source>
</evidence>
<name>A0A448YJ90_BRENA</name>
<dbReference type="OrthoDB" id="73997at2759"/>
<evidence type="ECO:0000259" key="3">
    <source>
        <dbReference type="Pfam" id="PF10350"/>
    </source>
</evidence>
<feature type="domain" description="tRNA (32-2'-O)-methyltransferase regulator THADA-like C-terminal TPR repeats region" evidence="5">
    <location>
        <begin position="866"/>
        <end position="1017"/>
    </location>
</feature>
<evidence type="ECO:0000256" key="1">
    <source>
        <dbReference type="ARBA" id="ARBA00010409"/>
    </source>
</evidence>
<dbReference type="InterPro" id="IPR051954">
    <property type="entry name" value="tRNA_methyltransferase_THADA"/>
</dbReference>
<dbReference type="InterPro" id="IPR016024">
    <property type="entry name" value="ARM-type_fold"/>
</dbReference>
<reference evidence="6 7" key="1">
    <citation type="submission" date="2018-12" db="EMBL/GenBank/DDBJ databases">
        <authorList>
            <person name="Tiukova I."/>
            <person name="Dainat J."/>
        </authorList>
    </citation>
    <scope>NUCLEOTIDE SEQUENCE [LARGE SCALE GENOMIC DNA]</scope>
</reference>
<keyword evidence="2" id="KW-0819">tRNA processing</keyword>
<comment type="similarity">
    <text evidence="1">Belongs to the THADA family.</text>
</comment>